<dbReference type="RefSeq" id="WP_035604739.1">
    <property type="nucleotide sequence ID" value="NZ_JEMG01000001.1"/>
</dbReference>
<accession>A0A016XG56</accession>
<feature type="domain" description="4Fe-4S ferredoxin-type" evidence="1">
    <location>
        <begin position="12"/>
        <end position="45"/>
    </location>
</feature>
<comment type="caution">
    <text evidence="2">The sequence shown here is derived from an EMBL/GenBank/DDBJ whole genome shotgun (WGS) entry which is preliminary data.</text>
</comment>
<protein>
    <recommendedName>
        <fullName evidence="1">4Fe-4S ferredoxin-type domain-containing protein</fullName>
    </recommendedName>
</protein>
<dbReference type="OrthoDB" id="8536890at2"/>
<name>A0A016XG56_9BURK</name>
<reference evidence="2 3" key="1">
    <citation type="submission" date="2014-02" db="EMBL/GenBank/DDBJ databases">
        <title>Draft Genome of Hylemonella gracilis isolated from the Niagara River.</title>
        <authorList>
            <person name="Pawlowski D.R."/>
            <person name="Koudelka G.B."/>
        </authorList>
    </citation>
    <scope>NUCLEOTIDE SEQUENCE [LARGE SCALE GENOMIC DNA]</scope>
    <source>
        <strain evidence="2 3">Niagara R</strain>
    </source>
</reference>
<dbReference type="eggNOG" id="ENOG5032YY6">
    <property type="taxonomic scope" value="Bacteria"/>
</dbReference>
<evidence type="ECO:0000313" key="3">
    <source>
        <dbReference type="Proteomes" id="UP000023268"/>
    </source>
</evidence>
<sequence>MIQRIILIETEAPAKPDIGAPCNGCGLCCLHAPCPLGVLVSRRWRGACAALRWDAVQRRYLCGLLVPARPSGPRWWRIVKQFWLRRWIAAGHGCDADVVAENIPHGRD</sequence>
<dbReference type="AlphaFoldDB" id="A0A016XG56"/>
<proteinExistence type="predicted"/>
<dbReference type="STRING" id="1458275.AZ34_03310"/>
<dbReference type="Proteomes" id="UP000023268">
    <property type="component" value="Unassembled WGS sequence"/>
</dbReference>
<evidence type="ECO:0000259" key="1">
    <source>
        <dbReference type="PROSITE" id="PS51379"/>
    </source>
</evidence>
<gene>
    <name evidence="2" type="ORF">AZ34_03310</name>
</gene>
<evidence type="ECO:0000313" key="2">
    <source>
        <dbReference type="EMBL" id="EYC50198.1"/>
    </source>
</evidence>
<dbReference type="PROSITE" id="PS51379">
    <property type="entry name" value="4FE4S_FER_2"/>
    <property type="match status" value="1"/>
</dbReference>
<dbReference type="EMBL" id="JEMG01000001">
    <property type="protein sequence ID" value="EYC50198.1"/>
    <property type="molecule type" value="Genomic_DNA"/>
</dbReference>
<organism evidence="2 3">
    <name type="scientific">Hylemonella gracilis str. Niagara R</name>
    <dbReference type="NCBI Taxonomy" id="1458275"/>
    <lineage>
        <taxon>Bacteria</taxon>
        <taxon>Pseudomonadati</taxon>
        <taxon>Pseudomonadota</taxon>
        <taxon>Betaproteobacteria</taxon>
        <taxon>Burkholderiales</taxon>
        <taxon>Comamonadaceae</taxon>
        <taxon>Hylemonella</taxon>
    </lineage>
</organism>
<dbReference type="InterPro" id="IPR017896">
    <property type="entry name" value="4Fe4S_Fe-S-bd"/>
</dbReference>